<dbReference type="AlphaFoldDB" id="A0A1G2CH59"/>
<evidence type="ECO:0000313" key="1">
    <source>
        <dbReference type="EMBL" id="OGZ00744.1"/>
    </source>
</evidence>
<organism evidence="1 2">
    <name type="scientific">Candidatus Liptonbacteria bacterium RIFCSPLOWO2_01_FULL_53_13</name>
    <dbReference type="NCBI Taxonomy" id="1798651"/>
    <lineage>
        <taxon>Bacteria</taxon>
        <taxon>Candidatus Liptoniibacteriota</taxon>
    </lineage>
</organism>
<proteinExistence type="predicted"/>
<reference evidence="1 2" key="1">
    <citation type="journal article" date="2016" name="Nat. Commun.">
        <title>Thousands of microbial genomes shed light on interconnected biogeochemical processes in an aquifer system.</title>
        <authorList>
            <person name="Anantharaman K."/>
            <person name="Brown C.T."/>
            <person name="Hug L.A."/>
            <person name="Sharon I."/>
            <person name="Castelle C.J."/>
            <person name="Probst A.J."/>
            <person name="Thomas B.C."/>
            <person name="Singh A."/>
            <person name="Wilkins M.J."/>
            <person name="Karaoz U."/>
            <person name="Brodie E.L."/>
            <person name="Williams K.H."/>
            <person name="Hubbard S.S."/>
            <person name="Banfield J.F."/>
        </authorList>
    </citation>
    <scope>NUCLEOTIDE SEQUENCE [LARGE SCALE GENOMIC DNA]</scope>
</reference>
<evidence type="ECO:0008006" key="3">
    <source>
        <dbReference type="Google" id="ProtNLM"/>
    </source>
</evidence>
<gene>
    <name evidence="1" type="ORF">A2946_03365</name>
</gene>
<accession>A0A1G2CH59</accession>
<protein>
    <recommendedName>
        <fullName evidence="3">Zinc-binding domain-containing protein</fullName>
    </recommendedName>
</protein>
<sequence length="590" mass="69349">MASETRICQNCKSDFIIEPEDFNFYEKIKVPPPTFCPECRKQRRLTWRNDIILYSRSCDLCEKSILSIYSPDSGLTVYCVKCWWSDKWDPKEYGKDYDFSKPFFEQFRELQQRVPIIALANDDGLISGSINCEYTQDFSNAKNCYMVFVAWKLEDSLYSHYILDSRGMVDCLSSWDNSDSVYEGIFAERCYHCRYVYYSVALSDCAFCLDCRDSSNCFMCTGLRHKQYCFKNRQYTKEEYKKIFEEYRLDTFSGVERAKKEFEGMLYLKPRKFANLRNCTNSIGDYLSNCKNIRDGFVLQRVEDCRWVESSDAPKSSYDLSTGGELEQCYEGITPDHSYQSRFAIFSWKNRDVFYVDGVHSSTNVFGCCGLKKAQYCILNKQYSKEEYDEMLPKIQVHMAQVPYMDKNGVAYRFGEFFPAELSYFGYNESVAQDHFLLTEQEARKRNFNWRGKLQMTVGKETMQTDEIPDGIADINDTILNEILMCIECKRNYRIVSQELQFYRKLAIPLPRRCFYCRHRTRVNFRNPFKLWHRACHCAGEKSENGVYANTGTHPSHPKGEPCPNEFETSYAPERPEIVYCEQCYNAEIA</sequence>
<name>A0A1G2CH59_9BACT</name>
<dbReference type="EMBL" id="MHLB01000057">
    <property type="protein sequence ID" value="OGZ00744.1"/>
    <property type="molecule type" value="Genomic_DNA"/>
</dbReference>
<dbReference type="Proteomes" id="UP000178348">
    <property type="component" value="Unassembled WGS sequence"/>
</dbReference>
<evidence type="ECO:0000313" key="2">
    <source>
        <dbReference type="Proteomes" id="UP000178348"/>
    </source>
</evidence>
<comment type="caution">
    <text evidence="1">The sequence shown here is derived from an EMBL/GenBank/DDBJ whole genome shotgun (WGS) entry which is preliminary data.</text>
</comment>